<proteinExistence type="predicted"/>
<reference evidence="4" key="1">
    <citation type="submission" date="2016-10" db="EMBL/GenBank/DDBJ databases">
        <authorList>
            <person name="Varghese N."/>
            <person name="Submissions S."/>
        </authorList>
    </citation>
    <scope>NUCLEOTIDE SEQUENCE [LARGE SCALE GENOMIC DNA]</scope>
    <source>
        <strain evidence="4">DSM 22620</strain>
    </source>
</reference>
<dbReference type="RefSeq" id="WP_197674337.1">
    <property type="nucleotide sequence ID" value="NZ_LT629759.1"/>
</dbReference>
<name>A0A1H1MLI1_9ACTN</name>
<accession>A0A1H1MLI1</accession>
<keyword evidence="2" id="KW-1133">Transmembrane helix</keyword>
<sequence length="160" mass="16955">MGAFALAIVAIMLMLLGIVIGARIGSELARGCVTRREYWMANLKIVLVGVLASAVIGFTRLILLAGIPIGAMAGAIATLKMDFGESVGPWKFHDRVLGVNKDQLRRAESGNAEAVRRARRDGTPMPEVISVSQKDADDPKGTSGAKAPALLTRVRKASDT</sequence>
<feature type="region of interest" description="Disordered" evidence="1">
    <location>
        <begin position="108"/>
        <end position="160"/>
    </location>
</feature>
<feature type="compositionally biased region" description="Basic and acidic residues" evidence="1">
    <location>
        <begin position="108"/>
        <end position="122"/>
    </location>
</feature>
<evidence type="ECO:0000313" key="3">
    <source>
        <dbReference type="EMBL" id="SDR87566.1"/>
    </source>
</evidence>
<evidence type="ECO:0000313" key="4">
    <source>
        <dbReference type="Proteomes" id="UP000199480"/>
    </source>
</evidence>
<dbReference type="GeneID" id="78500823"/>
<dbReference type="AlphaFoldDB" id="A0A1H1MLI1"/>
<gene>
    <name evidence="3" type="ORF">SAMN04489857_1481</name>
</gene>
<protein>
    <submittedName>
        <fullName evidence="3">Uncharacterized protein</fullName>
    </submittedName>
</protein>
<feature type="transmembrane region" description="Helical" evidence="2">
    <location>
        <begin position="45"/>
        <end position="71"/>
    </location>
</feature>
<keyword evidence="2" id="KW-0472">Membrane</keyword>
<dbReference type="Proteomes" id="UP000199480">
    <property type="component" value="Chromosome I"/>
</dbReference>
<organism evidence="3 4">
    <name type="scientific">Parafannyhessea umbonata</name>
    <dbReference type="NCBI Taxonomy" id="604330"/>
    <lineage>
        <taxon>Bacteria</taxon>
        <taxon>Bacillati</taxon>
        <taxon>Actinomycetota</taxon>
        <taxon>Coriobacteriia</taxon>
        <taxon>Coriobacteriales</taxon>
        <taxon>Atopobiaceae</taxon>
        <taxon>Parafannyhessea</taxon>
    </lineage>
</organism>
<evidence type="ECO:0000256" key="1">
    <source>
        <dbReference type="SAM" id="MobiDB-lite"/>
    </source>
</evidence>
<evidence type="ECO:0000256" key="2">
    <source>
        <dbReference type="SAM" id="Phobius"/>
    </source>
</evidence>
<keyword evidence="2" id="KW-0812">Transmembrane</keyword>
<dbReference type="EMBL" id="LT629759">
    <property type="protein sequence ID" value="SDR87566.1"/>
    <property type="molecule type" value="Genomic_DNA"/>
</dbReference>